<dbReference type="InterPro" id="IPR001245">
    <property type="entry name" value="Ser-Thr/Tyr_kinase_cat_dom"/>
</dbReference>
<feature type="domain" description="Serine-threonine/tyrosine-protein kinase catalytic" evidence="1">
    <location>
        <begin position="2"/>
        <end position="47"/>
    </location>
</feature>
<dbReference type="Gene3D" id="1.10.510.10">
    <property type="entry name" value="Transferase(Phosphotransferase) domain 1"/>
    <property type="match status" value="1"/>
</dbReference>
<evidence type="ECO:0000259" key="1">
    <source>
        <dbReference type="Pfam" id="PF07714"/>
    </source>
</evidence>
<dbReference type="Proteomes" id="UP001237642">
    <property type="component" value="Unassembled WGS sequence"/>
</dbReference>
<protein>
    <recommendedName>
        <fullName evidence="1">Serine-threonine/tyrosine-protein kinase catalytic domain-containing protein</fullName>
    </recommendedName>
</protein>
<evidence type="ECO:0000313" key="3">
    <source>
        <dbReference type="Proteomes" id="UP001237642"/>
    </source>
</evidence>
<organism evidence="2 3">
    <name type="scientific">Heracleum sosnowskyi</name>
    <dbReference type="NCBI Taxonomy" id="360622"/>
    <lineage>
        <taxon>Eukaryota</taxon>
        <taxon>Viridiplantae</taxon>
        <taxon>Streptophyta</taxon>
        <taxon>Embryophyta</taxon>
        <taxon>Tracheophyta</taxon>
        <taxon>Spermatophyta</taxon>
        <taxon>Magnoliopsida</taxon>
        <taxon>eudicotyledons</taxon>
        <taxon>Gunneridae</taxon>
        <taxon>Pentapetalae</taxon>
        <taxon>asterids</taxon>
        <taxon>campanulids</taxon>
        <taxon>Apiales</taxon>
        <taxon>Apiaceae</taxon>
        <taxon>Apioideae</taxon>
        <taxon>apioid superclade</taxon>
        <taxon>Tordylieae</taxon>
        <taxon>Tordyliinae</taxon>
        <taxon>Heracleum</taxon>
    </lineage>
</organism>
<reference evidence="2" key="1">
    <citation type="submission" date="2023-02" db="EMBL/GenBank/DDBJ databases">
        <title>Genome of toxic invasive species Heracleum sosnowskyi carries increased number of genes despite the absence of recent whole-genome duplications.</title>
        <authorList>
            <person name="Schelkunov M."/>
            <person name="Shtratnikova V."/>
            <person name="Makarenko M."/>
            <person name="Klepikova A."/>
            <person name="Omelchenko D."/>
            <person name="Novikova G."/>
            <person name="Obukhova E."/>
            <person name="Bogdanov V."/>
            <person name="Penin A."/>
            <person name="Logacheva M."/>
        </authorList>
    </citation>
    <scope>NUCLEOTIDE SEQUENCE</scope>
    <source>
        <strain evidence="2">Hsosn_3</strain>
        <tissue evidence="2">Leaf</tissue>
    </source>
</reference>
<accession>A0AAD8JBW3</accession>
<gene>
    <name evidence="2" type="ORF">POM88_009415</name>
</gene>
<comment type="caution">
    <text evidence="2">The sequence shown here is derived from an EMBL/GenBank/DDBJ whole genome shotgun (WGS) entry which is preliminary data.</text>
</comment>
<proteinExistence type="predicted"/>
<dbReference type="InterPro" id="IPR011009">
    <property type="entry name" value="Kinase-like_dom_sf"/>
</dbReference>
<sequence>METLGKVKHENLVSLLGYCSFGEKLLVYEYMVNGSLDLWLRNRTGARDVLEVEKGFEGALGVDCQGQGGGLVMFWRNKEEVTIQSYSNNHIDVLVNIQGWPPFRLTGKQRLRAIFSWSAPLPKCVRRQQAFLLMIFRAVN</sequence>
<dbReference type="SUPFAM" id="SSF56112">
    <property type="entry name" value="Protein kinase-like (PK-like)"/>
    <property type="match status" value="1"/>
</dbReference>
<evidence type="ECO:0000313" key="2">
    <source>
        <dbReference type="EMBL" id="KAK1399552.1"/>
    </source>
</evidence>
<dbReference type="GO" id="GO:0004672">
    <property type="term" value="F:protein kinase activity"/>
    <property type="evidence" value="ECO:0007669"/>
    <property type="project" value="InterPro"/>
</dbReference>
<dbReference type="EMBL" id="JAUIZM010000002">
    <property type="protein sequence ID" value="KAK1399552.1"/>
    <property type="molecule type" value="Genomic_DNA"/>
</dbReference>
<dbReference type="InterPro" id="IPR051564">
    <property type="entry name" value="LRR_receptor-like_kinase"/>
</dbReference>
<dbReference type="PANTHER" id="PTHR48055">
    <property type="entry name" value="LEUCINE-RICH REPEAT RECEPTOR PROTEIN KINASE EMS1"/>
    <property type="match status" value="1"/>
</dbReference>
<dbReference type="PANTHER" id="PTHR48055:SF59">
    <property type="entry name" value="LEUCINE-RICH REPEAT RECEPTOR PROTEIN KINASE EMS1"/>
    <property type="match status" value="1"/>
</dbReference>
<keyword evidence="3" id="KW-1185">Reference proteome</keyword>
<name>A0AAD8JBW3_9APIA</name>
<dbReference type="GO" id="GO:0016020">
    <property type="term" value="C:membrane"/>
    <property type="evidence" value="ECO:0007669"/>
    <property type="project" value="TreeGrafter"/>
</dbReference>
<reference evidence="2" key="2">
    <citation type="submission" date="2023-05" db="EMBL/GenBank/DDBJ databases">
        <authorList>
            <person name="Schelkunov M.I."/>
        </authorList>
    </citation>
    <scope>NUCLEOTIDE SEQUENCE</scope>
    <source>
        <strain evidence="2">Hsosn_3</strain>
        <tissue evidence="2">Leaf</tissue>
    </source>
</reference>
<dbReference type="AlphaFoldDB" id="A0AAD8JBW3"/>
<dbReference type="Pfam" id="PF07714">
    <property type="entry name" value="PK_Tyr_Ser-Thr"/>
    <property type="match status" value="1"/>
</dbReference>